<dbReference type="AlphaFoldDB" id="A0AAV7E6B4"/>
<organism evidence="1 2">
    <name type="scientific">Aristolochia fimbriata</name>
    <name type="common">White veined hardy Dutchman's pipe vine</name>
    <dbReference type="NCBI Taxonomy" id="158543"/>
    <lineage>
        <taxon>Eukaryota</taxon>
        <taxon>Viridiplantae</taxon>
        <taxon>Streptophyta</taxon>
        <taxon>Embryophyta</taxon>
        <taxon>Tracheophyta</taxon>
        <taxon>Spermatophyta</taxon>
        <taxon>Magnoliopsida</taxon>
        <taxon>Magnoliidae</taxon>
        <taxon>Piperales</taxon>
        <taxon>Aristolochiaceae</taxon>
        <taxon>Aristolochia</taxon>
    </lineage>
</organism>
<protein>
    <submittedName>
        <fullName evidence="1">Uncharacterized protein</fullName>
    </submittedName>
</protein>
<keyword evidence="2" id="KW-1185">Reference proteome</keyword>
<comment type="caution">
    <text evidence="1">The sequence shown here is derived from an EMBL/GenBank/DDBJ whole genome shotgun (WGS) entry which is preliminary data.</text>
</comment>
<accession>A0AAV7E6B4</accession>
<gene>
    <name evidence="1" type="ORF">H6P81_015715</name>
</gene>
<dbReference type="InterPro" id="IPR017853">
    <property type="entry name" value="GH"/>
</dbReference>
<dbReference type="EMBL" id="JAINDJ010000006">
    <property type="protein sequence ID" value="KAG9444375.1"/>
    <property type="molecule type" value="Genomic_DNA"/>
</dbReference>
<dbReference type="Gene3D" id="3.20.20.80">
    <property type="entry name" value="Glycosidases"/>
    <property type="match status" value="1"/>
</dbReference>
<dbReference type="Proteomes" id="UP000825729">
    <property type="component" value="Unassembled WGS sequence"/>
</dbReference>
<name>A0AAV7E6B4_ARIFI</name>
<dbReference type="SUPFAM" id="SSF51445">
    <property type="entry name" value="(Trans)glycosidases"/>
    <property type="match status" value="1"/>
</dbReference>
<proteinExistence type="predicted"/>
<evidence type="ECO:0000313" key="1">
    <source>
        <dbReference type="EMBL" id="KAG9444375.1"/>
    </source>
</evidence>
<reference evidence="1 2" key="1">
    <citation type="submission" date="2021-07" db="EMBL/GenBank/DDBJ databases">
        <title>The Aristolochia fimbriata genome: insights into angiosperm evolution, floral development and chemical biosynthesis.</title>
        <authorList>
            <person name="Jiao Y."/>
        </authorList>
    </citation>
    <scope>NUCLEOTIDE SEQUENCE [LARGE SCALE GENOMIC DNA]</scope>
    <source>
        <strain evidence="1">IBCAS-2021</strain>
        <tissue evidence="1">Leaf</tissue>
    </source>
</reference>
<sequence length="201" mass="21737">MIGLRTLLSLEISSFNEEKSSEPPTFSAAEAQLVKGSLDFVGVDHCTTYYARNNSTNAIDVLPNVALADSEANGKAISEKGMNDPNSPFISIKDALEDEKRIKFHTGFLQIYWLLSASASTNTPRIHGGVSASARGCICICKGLYQRLYGGEQTYTVGCIGINMGVNKNKHIQGCVSACTWRCIGRYTLCPAWGLSQPDSS</sequence>
<evidence type="ECO:0000313" key="2">
    <source>
        <dbReference type="Proteomes" id="UP000825729"/>
    </source>
</evidence>